<evidence type="ECO:0000313" key="1">
    <source>
        <dbReference type="EMBL" id="ETR66431.1"/>
    </source>
</evidence>
<gene>
    <name evidence="1" type="ORF">OMM_05654</name>
</gene>
<name>A0A1V1NV49_9BACT</name>
<evidence type="ECO:0000313" key="2">
    <source>
        <dbReference type="Proteomes" id="UP000189670"/>
    </source>
</evidence>
<dbReference type="AlphaFoldDB" id="A0A1V1NV49"/>
<accession>A0A1V1NV49</accession>
<dbReference type="EMBL" id="ATBP01001989">
    <property type="protein sequence ID" value="ETR66431.1"/>
    <property type="molecule type" value="Genomic_DNA"/>
</dbReference>
<proteinExistence type="predicted"/>
<dbReference type="Proteomes" id="UP000189670">
    <property type="component" value="Unassembled WGS sequence"/>
</dbReference>
<sequence length="384" mass="44200">MGKERCFAIVPELADFRTLSDLNGIQLSTYTYEENANFNDYVRLTRSATERISTHIIKLGRKGHRVSNANFIHELLGIQPEKKVAIFYHCESLQKYFKWRVDPTPRTLEHSLISNDLKCECELIQTDVPLEELQYQASKFNTIFIVDSPPYNKLCNDILLHCKTYLTGVSIDATYQKDSDGVVKSQSIKIDSPNKTFDSDKPHDPTGQNAFGNYYDHFVILRLPSIPSVMHFPTSKLSLIWIIYGIHTKGTHAGLSIFHKREIFNLIQTIDEKFGTNPDIYFEILFQVPKNPVIVNNYEDLILEHYSLVRQKSEMALQDETPSGLSLHFSHNYPYHKIEHIKLQTVHLDICSSCNHACPTCIEYKSRSNKKILLLKNSPIFSVI</sequence>
<comment type="caution">
    <text evidence="1">The sequence shown here is derived from an EMBL/GenBank/DDBJ whole genome shotgun (WGS) entry which is preliminary data.</text>
</comment>
<organism evidence="1 2">
    <name type="scientific">Candidatus Magnetoglobus multicellularis str. Araruama</name>
    <dbReference type="NCBI Taxonomy" id="890399"/>
    <lineage>
        <taxon>Bacteria</taxon>
        <taxon>Pseudomonadati</taxon>
        <taxon>Thermodesulfobacteriota</taxon>
        <taxon>Desulfobacteria</taxon>
        <taxon>Desulfobacterales</taxon>
        <taxon>Desulfobacteraceae</taxon>
        <taxon>Candidatus Magnetoglobus</taxon>
    </lineage>
</organism>
<protein>
    <submittedName>
        <fullName evidence="1">Uncharacterized protein</fullName>
    </submittedName>
</protein>
<reference evidence="2" key="1">
    <citation type="submission" date="2012-11" db="EMBL/GenBank/DDBJ databases">
        <authorList>
            <person name="Lucero-Rivera Y.E."/>
            <person name="Tovar-Ramirez D."/>
        </authorList>
    </citation>
    <scope>NUCLEOTIDE SEQUENCE [LARGE SCALE GENOMIC DNA]</scope>
    <source>
        <strain evidence="2">Araruama</strain>
    </source>
</reference>